<evidence type="ECO:0000313" key="3">
    <source>
        <dbReference type="WBParaSite" id="SCUD_0000738901-mRNA-1"/>
    </source>
</evidence>
<protein>
    <submittedName>
        <fullName evidence="3">Gamma-tubulin complex component</fullName>
    </submittedName>
</protein>
<dbReference type="EMBL" id="UZAK01032330">
    <property type="protein sequence ID" value="VDP26033.1"/>
    <property type="molecule type" value="Genomic_DNA"/>
</dbReference>
<reference evidence="1 2" key="2">
    <citation type="submission" date="2018-11" db="EMBL/GenBank/DDBJ databases">
        <authorList>
            <consortium name="Pathogen Informatics"/>
        </authorList>
    </citation>
    <scope>NUCLEOTIDE SEQUENCE [LARGE SCALE GENOMIC DNA]</scope>
    <source>
        <strain evidence="1">Dakar</strain>
        <strain evidence="2">Dakar, Senegal</strain>
    </source>
</reference>
<dbReference type="WBParaSite" id="SCUD_0000738901-mRNA-1">
    <property type="protein sequence ID" value="SCUD_0000738901-mRNA-1"/>
    <property type="gene ID" value="SCUD_0000738901"/>
</dbReference>
<name>A0A183JXE2_9TREM</name>
<dbReference type="Proteomes" id="UP000279833">
    <property type="component" value="Unassembled WGS sequence"/>
</dbReference>
<dbReference type="STRING" id="6186.A0A183JXE2"/>
<proteinExistence type="predicted"/>
<organism evidence="3">
    <name type="scientific">Schistosoma curassoni</name>
    <dbReference type="NCBI Taxonomy" id="6186"/>
    <lineage>
        <taxon>Eukaryota</taxon>
        <taxon>Metazoa</taxon>
        <taxon>Spiralia</taxon>
        <taxon>Lophotrochozoa</taxon>
        <taxon>Platyhelminthes</taxon>
        <taxon>Trematoda</taxon>
        <taxon>Digenea</taxon>
        <taxon>Strigeidida</taxon>
        <taxon>Schistosomatoidea</taxon>
        <taxon>Schistosomatidae</taxon>
        <taxon>Schistosoma</taxon>
    </lineage>
</organism>
<sequence>MEAVRVRKPKLKTDEIISRLESVIVPDDPLPVEDEVFTNSQPSVSEPNILSRNEDNAVQSFFSSGEFLAPKGSDCLYPSLAEHFATDVEENQSADHEAESFVEDTQQNKVEASAPDLPMSSSVEGDLDSDFELLTAPDSSGFNIPDDPFYLLLCKYADNWGKWLQALKRLSKVLKESSGMEASAWKVTKHTHSVDWRIPYKIKLNYSMNISVIGSKVDSAHLVQLNEMRSTCSILFACLRQFWSNQYAGRTHDPTFLKHLSNWLVLTKLLTVPLSRERARFVTPVNIGSCKQQTDSSISQNDTIWTTVDSAGESDIEEEPKGIEVNKKNKSPISTQYDICILLSDYNPNLESCTYLNPKDLNCLLGQLRIERVLQLLAYDYIPKCENIQHFSVNESGFMTSIAFADRVLSLVEACEKIYSDYVLPPGPQTHLGSWRSLAKRLARLIRLLLISIGFRIQTIVYQQQYHHVQNSQQFALILSQYDSLCIRAVNCLLLSGSGLPDAYQKAGQLTCWRNLACTLPLGLTMVKTKKELFYILLKSILQNNDKSNTHNKINEDSVYILMKEYIVDNTDDLENVLPNLILNKLHRVLLLMGFNELGLSVVISVLGKLASLECRPRMIYNNNMPTTEPVNTSYRYEVPEDEVSLIKCIMRIIFGLSVYHRPNDLINRKDNKINIKHSASSSDTSDSSITVLSLLPISPKYGCKQLIEMSNKHPQICLHLLYSLIIESALDLTTNPLLTSKLHDRISQLNLCFSDQYVRVEDVSFFLLYFNNRMK</sequence>
<gene>
    <name evidence="1" type="ORF">SCUD_LOCUS7389</name>
</gene>
<dbReference type="AlphaFoldDB" id="A0A183JXE2"/>
<keyword evidence="2" id="KW-1185">Reference proteome</keyword>
<evidence type="ECO:0000313" key="1">
    <source>
        <dbReference type="EMBL" id="VDP26033.1"/>
    </source>
</evidence>
<evidence type="ECO:0000313" key="2">
    <source>
        <dbReference type="Proteomes" id="UP000279833"/>
    </source>
</evidence>
<reference evidence="3" key="1">
    <citation type="submission" date="2016-06" db="UniProtKB">
        <authorList>
            <consortium name="WormBaseParasite"/>
        </authorList>
    </citation>
    <scope>IDENTIFICATION</scope>
</reference>
<accession>A0A183JXE2</accession>